<dbReference type="Pfam" id="PF03381">
    <property type="entry name" value="CDC50"/>
    <property type="match status" value="1"/>
</dbReference>
<dbReference type="PIRSF" id="PIRSF015840">
    <property type="entry name" value="DUF284_TM_euk"/>
    <property type="match status" value="1"/>
</dbReference>
<dbReference type="GO" id="GO:0007166">
    <property type="term" value="P:cell surface receptor signaling pathway"/>
    <property type="evidence" value="ECO:0007669"/>
    <property type="project" value="EnsemblFungi"/>
</dbReference>
<keyword evidence="10" id="KW-1185">Reference proteome</keyword>
<dbReference type="PANTHER" id="PTHR10926">
    <property type="entry name" value="CELL CYCLE CONTROL PROTEIN 50"/>
    <property type="match status" value="1"/>
</dbReference>
<feature type="region of interest" description="Disordered" evidence="7">
    <location>
        <begin position="1"/>
        <end position="27"/>
    </location>
</feature>
<keyword evidence="3 8" id="KW-0812">Transmembrane</keyword>
<evidence type="ECO:0000256" key="6">
    <source>
        <dbReference type="PIRNR" id="PIRNR015840"/>
    </source>
</evidence>
<feature type="transmembrane region" description="Helical" evidence="8">
    <location>
        <begin position="344"/>
        <end position="370"/>
    </location>
</feature>
<dbReference type="Proteomes" id="UP000094455">
    <property type="component" value="Unassembled WGS sequence"/>
</dbReference>
<dbReference type="GO" id="GO:0044088">
    <property type="term" value="P:regulation of vacuole organization"/>
    <property type="evidence" value="ECO:0007669"/>
    <property type="project" value="EnsemblFungi"/>
</dbReference>
<feature type="transmembrane region" description="Helical" evidence="8">
    <location>
        <begin position="38"/>
        <end position="60"/>
    </location>
</feature>
<comment type="similarity">
    <text evidence="2 6">Belongs to the CDC50/LEM3 family.</text>
</comment>
<gene>
    <name evidence="9" type="ORF">PICMEDRAFT_32652</name>
</gene>
<dbReference type="AlphaFoldDB" id="A0A1E3NQF7"/>
<evidence type="ECO:0000256" key="8">
    <source>
        <dbReference type="SAM" id="Phobius"/>
    </source>
</evidence>
<dbReference type="GO" id="GO:1990531">
    <property type="term" value="C:phospholipid-translocating ATPase complex"/>
    <property type="evidence" value="ECO:0007669"/>
    <property type="project" value="EnsemblFungi"/>
</dbReference>
<name>A0A1E3NQF7_9ASCO</name>
<evidence type="ECO:0000256" key="4">
    <source>
        <dbReference type="ARBA" id="ARBA00022989"/>
    </source>
</evidence>
<reference evidence="9 10" key="1">
    <citation type="journal article" date="2016" name="Proc. Natl. Acad. Sci. U.S.A.">
        <title>Comparative genomics of biotechnologically important yeasts.</title>
        <authorList>
            <person name="Riley R."/>
            <person name="Haridas S."/>
            <person name="Wolfe K.H."/>
            <person name="Lopes M.R."/>
            <person name="Hittinger C.T."/>
            <person name="Goeker M."/>
            <person name="Salamov A.A."/>
            <person name="Wisecaver J.H."/>
            <person name="Long T.M."/>
            <person name="Calvey C.H."/>
            <person name="Aerts A.L."/>
            <person name="Barry K.W."/>
            <person name="Choi C."/>
            <person name="Clum A."/>
            <person name="Coughlan A.Y."/>
            <person name="Deshpande S."/>
            <person name="Douglass A.P."/>
            <person name="Hanson S.J."/>
            <person name="Klenk H.-P."/>
            <person name="LaButti K.M."/>
            <person name="Lapidus A."/>
            <person name="Lindquist E.A."/>
            <person name="Lipzen A.M."/>
            <person name="Meier-Kolthoff J.P."/>
            <person name="Ohm R.A."/>
            <person name="Otillar R.P."/>
            <person name="Pangilinan J.L."/>
            <person name="Peng Y."/>
            <person name="Rokas A."/>
            <person name="Rosa C.A."/>
            <person name="Scheuner C."/>
            <person name="Sibirny A.A."/>
            <person name="Slot J.C."/>
            <person name="Stielow J.B."/>
            <person name="Sun H."/>
            <person name="Kurtzman C.P."/>
            <person name="Blackwell M."/>
            <person name="Grigoriev I.V."/>
            <person name="Jeffries T.W."/>
        </authorList>
    </citation>
    <scope>NUCLEOTIDE SEQUENCE [LARGE SCALE GENOMIC DNA]</scope>
    <source>
        <strain evidence="9 10">NRRL Y-2026</strain>
    </source>
</reference>
<organism evidence="9 10">
    <name type="scientific">Pichia membranifaciens NRRL Y-2026</name>
    <dbReference type="NCBI Taxonomy" id="763406"/>
    <lineage>
        <taxon>Eukaryota</taxon>
        <taxon>Fungi</taxon>
        <taxon>Dikarya</taxon>
        <taxon>Ascomycota</taxon>
        <taxon>Saccharomycotina</taxon>
        <taxon>Pichiomycetes</taxon>
        <taxon>Pichiales</taxon>
        <taxon>Pichiaceae</taxon>
        <taxon>Pichia</taxon>
    </lineage>
</organism>
<dbReference type="InterPro" id="IPR005045">
    <property type="entry name" value="CDC50/LEM3_fam"/>
</dbReference>
<keyword evidence="4 8" id="KW-1133">Transmembrane helix</keyword>
<dbReference type="GO" id="GO:0015247">
    <property type="term" value="F:aminophospholipid flippase activity"/>
    <property type="evidence" value="ECO:0007669"/>
    <property type="project" value="EnsemblFungi"/>
</dbReference>
<dbReference type="GO" id="GO:0005794">
    <property type="term" value="C:Golgi apparatus"/>
    <property type="evidence" value="ECO:0007669"/>
    <property type="project" value="TreeGrafter"/>
</dbReference>
<dbReference type="RefSeq" id="XP_019018886.1">
    <property type="nucleotide sequence ID" value="XM_019162781.1"/>
</dbReference>
<dbReference type="GO" id="GO:0005783">
    <property type="term" value="C:endoplasmic reticulum"/>
    <property type="evidence" value="ECO:0007669"/>
    <property type="project" value="EnsemblFungi"/>
</dbReference>
<evidence type="ECO:0008006" key="11">
    <source>
        <dbReference type="Google" id="ProtNLM"/>
    </source>
</evidence>
<sequence>MEDDDEADSELEKKPKGKSRRPKEDDFTQQRLKAIHPILTASAVIPMFVCLAIIFIPIGASMLHASNNVQDFTINYAECSTRANSDTWTDVPLELYTHHFKSKVSTTPKWKLARNDSFVWDGFDEERNICQLQFEIPNNLKGPLFLFYKLTGFHANHRQYVKSFSEDQLNGKDASVSVIKDTVGQNCQPLSVDDAGKIIYPCGLIANSMFNDTFESTLFAVNDTDASNYAMTTDGIAWSTNKNRFKKTSYNLSSIVPPPNWSKLYPNGYNETNLPDIGHWPQFQNWMSPAALSDFSNMALRNDHDTLTRGLYQLSVGLHFPTTEYHGGKYVYLSTASSIGGKNAFLGISWIVGGLICLALALVLAFGVLVKGRRPGDTNLLSWNRHHDGHDDHTDHTD</sequence>
<dbReference type="OrthoDB" id="340608at2759"/>
<dbReference type="PANTHER" id="PTHR10926:SF20">
    <property type="entry name" value="PHOSPHOLIPID-TRANSPORTING ATPASE ACCESSORY SUBUNIT LEM3"/>
    <property type="match status" value="1"/>
</dbReference>
<evidence type="ECO:0000313" key="10">
    <source>
        <dbReference type="Proteomes" id="UP000094455"/>
    </source>
</evidence>
<evidence type="ECO:0000256" key="7">
    <source>
        <dbReference type="SAM" id="MobiDB-lite"/>
    </source>
</evidence>
<dbReference type="GeneID" id="30179468"/>
<protein>
    <recommendedName>
        <fullName evidence="11">Cell division control protein 50</fullName>
    </recommendedName>
</protein>
<evidence type="ECO:0000256" key="1">
    <source>
        <dbReference type="ARBA" id="ARBA00004370"/>
    </source>
</evidence>
<evidence type="ECO:0000256" key="3">
    <source>
        <dbReference type="ARBA" id="ARBA00022692"/>
    </source>
</evidence>
<dbReference type="GO" id="GO:0140345">
    <property type="term" value="F:phosphatidylcholine flippase activity"/>
    <property type="evidence" value="ECO:0007669"/>
    <property type="project" value="EnsemblFungi"/>
</dbReference>
<comment type="subcellular location">
    <subcellularLocation>
        <location evidence="1">Membrane</location>
    </subcellularLocation>
</comment>
<dbReference type="STRING" id="763406.A0A1E3NQF7"/>
<evidence type="ECO:0000313" key="9">
    <source>
        <dbReference type="EMBL" id="ODQ47773.1"/>
    </source>
</evidence>
<proteinExistence type="inferred from homology"/>
<evidence type="ECO:0000256" key="2">
    <source>
        <dbReference type="ARBA" id="ARBA00009457"/>
    </source>
</evidence>
<evidence type="ECO:0000256" key="5">
    <source>
        <dbReference type="ARBA" id="ARBA00023136"/>
    </source>
</evidence>
<accession>A0A1E3NQF7</accession>
<dbReference type="GO" id="GO:0005886">
    <property type="term" value="C:plasma membrane"/>
    <property type="evidence" value="ECO:0007669"/>
    <property type="project" value="EnsemblFungi"/>
</dbReference>
<dbReference type="EMBL" id="KV454002">
    <property type="protein sequence ID" value="ODQ47773.1"/>
    <property type="molecule type" value="Genomic_DNA"/>
</dbReference>
<keyword evidence="5 6" id="KW-0472">Membrane</keyword>